<dbReference type="InterPro" id="IPR027417">
    <property type="entry name" value="P-loop_NTPase"/>
</dbReference>
<dbReference type="GO" id="GO:0016887">
    <property type="term" value="F:ATP hydrolysis activity"/>
    <property type="evidence" value="ECO:0007669"/>
    <property type="project" value="InterPro"/>
</dbReference>
<evidence type="ECO:0000256" key="1">
    <source>
        <dbReference type="ARBA" id="ARBA00004128"/>
    </source>
</evidence>
<dbReference type="GO" id="GO:0005774">
    <property type="term" value="C:vacuolar membrane"/>
    <property type="evidence" value="ECO:0007669"/>
    <property type="project" value="UniProtKB-SubCell"/>
</dbReference>
<dbReference type="SMART" id="SM00382">
    <property type="entry name" value="AAA"/>
    <property type="match status" value="2"/>
</dbReference>
<gene>
    <name evidence="12" type="ORF">GN244_ATG13174</name>
</gene>
<dbReference type="Pfam" id="PF00664">
    <property type="entry name" value="ABC_membrane"/>
    <property type="match status" value="1"/>
</dbReference>
<dbReference type="PANTHER" id="PTHR24223:SF443">
    <property type="entry name" value="MULTIDRUG-RESISTANCE LIKE PROTEIN 1, ISOFORM I"/>
    <property type="match status" value="1"/>
</dbReference>
<feature type="transmembrane region" description="Helical" evidence="9">
    <location>
        <begin position="310"/>
        <end position="328"/>
    </location>
</feature>
<dbReference type="EMBL" id="WSZM01000343">
    <property type="protein sequence ID" value="KAF4034813.1"/>
    <property type="molecule type" value="Genomic_DNA"/>
</dbReference>
<evidence type="ECO:0000313" key="12">
    <source>
        <dbReference type="EMBL" id="KAF4034813.1"/>
    </source>
</evidence>
<evidence type="ECO:0000256" key="7">
    <source>
        <dbReference type="ARBA" id="ARBA00022989"/>
    </source>
</evidence>
<dbReference type="Gene3D" id="1.20.1560.10">
    <property type="entry name" value="ABC transporter type 1, transmembrane domain"/>
    <property type="match status" value="1"/>
</dbReference>
<evidence type="ECO:0000256" key="9">
    <source>
        <dbReference type="SAM" id="Phobius"/>
    </source>
</evidence>
<dbReference type="GO" id="GO:0005524">
    <property type="term" value="F:ATP binding"/>
    <property type="evidence" value="ECO:0007669"/>
    <property type="project" value="UniProtKB-KW"/>
</dbReference>
<sequence>MPRTLTIVVGAVGSGKSSLVNAILGEMTQVRGVREVQGSVVYASQQAWIQNQTGDQTEIGERGINLSGGQKARVSLARAMYRARRFDFVVLDPLSALDVHVANRVFLDGIDGIAQDKTRVLVLNSHYHLLRFAHRILVMSDGKIVGDGSLAELERDLSFLLTPPTNKASDVSNDESIDPSAKEPVFDGSKVADIEKVSSRKLVTQEERRIGSVRIQTYLDYLSASEWDGRVLCGAIVALFTVAQAALFFCDWFLSQWSRGSVNLSQMSSLGVYAGIVVIASLLVFARCLFFIRTFMTCSIKIHLKYLRKVLAAPIPTFFDVTPIGRILNRFSRDLDEVDNPLPYWGMWLLLCVFQVASSFIVCAALNPFVLLVYLPVGYGCWFAAKVYLSSALELKRLDSVTRSPFLNLVSETIAGLDTVRSYNMTGAFAKRCEELLDNNIKFNFITQVASRWFDMRTDWFVSAILCSVALLAVANKSTMGAAAARLSLTYAAQLSSSFQRMTTLSTRVESIMTCFERIAHYGSLDEEGDECAPTSKDALSPEWPRCGSIVFENVTLQYRRDLPIVLKSVSFSVKSGEKIGICGRTGSGKSSLMSVLFRVVEIPNSSRVLIDNVDISTITLSQLRSKLSIIPRDPMLFSGSLRLNLNPHADKSDTELWEALRKVHLHGSVSTWGKGLDFEVAEKGDNLSVGQRQLLCIARALIRDSKVIVMDEATANVDQESDKVIQQTMRERFGGGGQTVLCIAHRIDTIMDSDKIVVLDAGEVVEFDTPSALLQIRNGHFRHRLLVLPRPLSSSRPAVDHKKKT</sequence>
<name>A0A833SPF1_PHYIN</name>
<evidence type="ECO:0000259" key="11">
    <source>
        <dbReference type="PROSITE" id="PS50929"/>
    </source>
</evidence>
<comment type="subcellular location">
    <subcellularLocation>
        <location evidence="1">Vacuole membrane</location>
        <topology evidence="1">Multi-pass membrane protein</topology>
    </subcellularLocation>
</comment>
<evidence type="ECO:0000256" key="6">
    <source>
        <dbReference type="ARBA" id="ARBA00022840"/>
    </source>
</evidence>
<feature type="domain" description="ABC transmembrane type-1" evidence="11">
    <location>
        <begin position="231"/>
        <end position="511"/>
    </location>
</feature>
<accession>A0A833SPF1</accession>
<keyword evidence="7 9" id="KW-1133">Transmembrane helix</keyword>
<dbReference type="InterPro" id="IPR044726">
    <property type="entry name" value="ABCC_6TM_D2"/>
</dbReference>
<feature type="transmembrane region" description="Helical" evidence="9">
    <location>
        <begin position="348"/>
        <end position="366"/>
    </location>
</feature>
<keyword evidence="6" id="KW-0067">ATP-binding</keyword>
<feature type="transmembrane region" description="Helical" evidence="9">
    <location>
        <begin position="231"/>
        <end position="254"/>
    </location>
</feature>
<keyword evidence="8 9" id="KW-0472">Membrane</keyword>
<organism evidence="12 13">
    <name type="scientific">Phytophthora infestans</name>
    <name type="common">Potato late blight agent</name>
    <name type="synonym">Botrytis infestans</name>
    <dbReference type="NCBI Taxonomy" id="4787"/>
    <lineage>
        <taxon>Eukaryota</taxon>
        <taxon>Sar</taxon>
        <taxon>Stramenopiles</taxon>
        <taxon>Oomycota</taxon>
        <taxon>Peronosporomycetes</taxon>
        <taxon>Peronosporales</taxon>
        <taxon>Peronosporaceae</taxon>
        <taxon>Phytophthora</taxon>
    </lineage>
</organism>
<dbReference type="SUPFAM" id="SSF90123">
    <property type="entry name" value="ABC transporter transmembrane region"/>
    <property type="match status" value="1"/>
</dbReference>
<dbReference type="SUPFAM" id="SSF52540">
    <property type="entry name" value="P-loop containing nucleoside triphosphate hydrolases"/>
    <property type="match status" value="2"/>
</dbReference>
<dbReference type="Proteomes" id="UP000602510">
    <property type="component" value="Unassembled WGS sequence"/>
</dbReference>
<dbReference type="AlphaFoldDB" id="A0A833SPF1"/>
<dbReference type="InterPro" id="IPR036640">
    <property type="entry name" value="ABC1_TM_sf"/>
</dbReference>
<dbReference type="PROSITE" id="PS50893">
    <property type="entry name" value="ABC_TRANSPORTER_2"/>
    <property type="match status" value="1"/>
</dbReference>
<keyword evidence="4" id="KW-0677">Repeat</keyword>
<evidence type="ECO:0000256" key="5">
    <source>
        <dbReference type="ARBA" id="ARBA00022741"/>
    </source>
</evidence>
<dbReference type="PANTHER" id="PTHR24223">
    <property type="entry name" value="ATP-BINDING CASSETTE SUB-FAMILY C"/>
    <property type="match status" value="1"/>
</dbReference>
<dbReference type="FunFam" id="1.20.1560.10:FF:000063">
    <property type="entry name" value="Multidrug resistance protein ABC transporter"/>
    <property type="match status" value="1"/>
</dbReference>
<evidence type="ECO:0000256" key="3">
    <source>
        <dbReference type="ARBA" id="ARBA00022692"/>
    </source>
</evidence>
<comment type="caution">
    <text evidence="12">The sequence shown here is derived from an EMBL/GenBank/DDBJ whole genome shotgun (WGS) entry which is preliminary data.</text>
</comment>
<evidence type="ECO:0000256" key="4">
    <source>
        <dbReference type="ARBA" id="ARBA00022737"/>
    </source>
</evidence>
<dbReference type="CDD" id="cd03244">
    <property type="entry name" value="ABCC_MRP_domain2"/>
    <property type="match status" value="1"/>
</dbReference>
<dbReference type="PROSITE" id="PS00211">
    <property type="entry name" value="ABC_TRANSPORTER_1"/>
    <property type="match status" value="2"/>
</dbReference>
<dbReference type="GO" id="GO:0140359">
    <property type="term" value="F:ABC-type transporter activity"/>
    <property type="evidence" value="ECO:0007669"/>
    <property type="project" value="InterPro"/>
</dbReference>
<proteinExistence type="predicted"/>
<keyword evidence="13" id="KW-1185">Reference proteome</keyword>
<feature type="transmembrane region" description="Helical" evidence="9">
    <location>
        <begin position="371"/>
        <end position="389"/>
    </location>
</feature>
<dbReference type="PROSITE" id="PS50929">
    <property type="entry name" value="ABC_TM1F"/>
    <property type="match status" value="1"/>
</dbReference>
<feature type="domain" description="ABC transporter" evidence="10">
    <location>
        <begin position="550"/>
        <end position="787"/>
    </location>
</feature>
<dbReference type="FunFam" id="3.40.50.300:FF:000163">
    <property type="entry name" value="Multidrug resistance-associated protein member 4"/>
    <property type="match status" value="1"/>
</dbReference>
<dbReference type="InterPro" id="IPR003593">
    <property type="entry name" value="AAA+_ATPase"/>
</dbReference>
<dbReference type="Pfam" id="PF00005">
    <property type="entry name" value="ABC_tran"/>
    <property type="match status" value="1"/>
</dbReference>
<reference evidence="12" key="1">
    <citation type="submission" date="2020-04" db="EMBL/GenBank/DDBJ databases">
        <title>Hybrid Assembly of Korean Phytophthora infestans isolates.</title>
        <authorList>
            <person name="Prokchorchik M."/>
            <person name="Lee Y."/>
            <person name="Seo J."/>
            <person name="Cho J.-H."/>
            <person name="Park Y.-E."/>
            <person name="Jang D.-C."/>
            <person name="Im J.-S."/>
            <person name="Choi J.-G."/>
            <person name="Park H.-J."/>
            <person name="Lee G.-B."/>
            <person name="Lee Y.-G."/>
            <person name="Hong S.-Y."/>
            <person name="Cho K."/>
            <person name="Sohn K.H."/>
        </authorList>
    </citation>
    <scope>NUCLEOTIDE SEQUENCE</scope>
    <source>
        <strain evidence="12">KR_1_A1</strain>
    </source>
</reference>
<evidence type="ECO:0000313" key="13">
    <source>
        <dbReference type="Proteomes" id="UP000602510"/>
    </source>
</evidence>
<dbReference type="InterPro" id="IPR003439">
    <property type="entry name" value="ABC_transporter-like_ATP-bd"/>
</dbReference>
<evidence type="ECO:0000259" key="10">
    <source>
        <dbReference type="PROSITE" id="PS50893"/>
    </source>
</evidence>
<evidence type="ECO:0000256" key="8">
    <source>
        <dbReference type="ARBA" id="ARBA00023136"/>
    </source>
</evidence>
<dbReference type="CDD" id="cd18580">
    <property type="entry name" value="ABC_6TM_ABCC_D2"/>
    <property type="match status" value="1"/>
</dbReference>
<dbReference type="InterPro" id="IPR050173">
    <property type="entry name" value="ABC_transporter_C-like"/>
</dbReference>
<protein>
    <submittedName>
        <fullName evidence="12">ABC transporter</fullName>
    </submittedName>
</protein>
<dbReference type="Gene3D" id="3.40.50.300">
    <property type="entry name" value="P-loop containing nucleotide triphosphate hydrolases"/>
    <property type="match status" value="3"/>
</dbReference>
<dbReference type="InterPro" id="IPR017871">
    <property type="entry name" value="ABC_transporter-like_CS"/>
</dbReference>
<keyword evidence="3 9" id="KW-0812">Transmembrane</keyword>
<feature type="transmembrane region" description="Helical" evidence="9">
    <location>
        <begin position="270"/>
        <end position="290"/>
    </location>
</feature>
<keyword evidence="2" id="KW-0813">Transport</keyword>
<evidence type="ECO:0000256" key="2">
    <source>
        <dbReference type="ARBA" id="ARBA00022448"/>
    </source>
</evidence>
<keyword evidence="5" id="KW-0547">Nucleotide-binding</keyword>
<dbReference type="InterPro" id="IPR011527">
    <property type="entry name" value="ABC1_TM_dom"/>
</dbReference>